<evidence type="ECO:0000313" key="3">
    <source>
        <dbReference type="EMBL" id="GAD95473.1"/>
    </source>
</evidence>
<protein>
    <recommendedName>
        <fullName evidence="2">DUF1279 domain-containing protein</fullName>
    </recommendedName>
</protein>
<accession>V5FTV2</accession>
<dbReference type="PANTHER" id="PTHR21377">
    <property type="entry name" value="PROTEIN FAM210B, MITOCHONDRIAL"/>
    <property type="match status" value="1"/>
</dbReference>
<dbReference type="eggNOG" id="KOG4526">
    <property type="taxonomic scope" value="Eukaryota"/>
</dbReference>
<reference evidence="4" key="1">
    <citation type="journal article" date="2014" name="Genome Announc.">
        <title>Draft genome sequence of the formaldehyde-resistant fungus Byssochlamys spectabilis No. 5 (anamorph Paecilomyces variotii No. 5) (NBRC109023).</title>
        <authorList>
            <person name="Oka T."/>
            <person name="Ekino K."/>
            <person name="Fukuda K."/>
            <person name="Nomura Y."/>
        </authorList>
    </citation>
    <scope>NUCLEOTIDE SEQUENCE [LARGE SCALE GENOMIC DNA]</scope>
    <source>
        <strain evidence="4">No. 5 / NBRC 109023</strain>
    </source>
</reference>
<name>V5FTV2_BYSSN</name>
<feature type="region of interest" description="Disordered" evidence="1">
    <location>
        <begin position="73"/>
        <end position="111"/>
    </location>
</feature>
<dbReference type="EMBL" id="BAUL01000131">
    <property type="protein sequence ID" value="GAD95473.1"/>
    <property type="molecule type" value="Genomic_DNA"/>
</dbReference>
<evidence type="ECO:0000256" key="1">
    <source>
        <dbReference type="SAM" id="MobiDB-lite"/>
    </source>
</evidence>
<dbReference type="Proteomes" id="UP000018001">
    <property type="component" value="Unassembled WGS sequence"/>
</dbReference>
<keyword evidence="4" id="KW-1185">Reference proteome</keyword>
<evidence type="ECO:0000313" key="4">
    <source>
        <dbReference type="Proteomes" id="UP000018001"/>
    </source>
</evidence>
<dbReference type="InterPro" id="IPR045866">
    <property type="entry name" value="FAM210A/B-like"/>
</dbReference>
<dbReference type="PANTHER" id="PTHR21377:SF0">
    <property type="entry name" value="PROTEIN FAM210B, MITOCHONDRIAL"/>
    <property type="match status" value="1"/>
</dbReference>
<dbReference type="HOGENOM" id="CLU_059211_0_0_1"/>
<dbReference type="OrthoDB" id="426386at2759"/>
<evidence type="ECO:0000259" key="2">
    <source>
        <dbReference type="Pfam" id="PF06916"/>
    </source>
</evidence>
<dbReference type="InterPro" id="IPR009688">
    <property type="entry name" value="FAM210A/B-like_dom"/>
</dbReference>
<feature type="compositionally biased region" description="Low complexity" evidence="1">
    <location>
        <begin position="75"/>
        <end position="88"/>
    </location>
</feature>
<dbReference type="AlphaFoldDB" id="V5FTV2"/>
<comment type="caution">
    <text evidence="3">The sequence shown here is derived from an EMBL/GenBank/DDBJ whole genome shotgun (WGS) entry which is preliminary data.</text>
</comment>
<proteinExistence type="predicted"/>
<dbReference type="InParanoid" id="V5FTV2"/>
<dbReference type="FunCoup" id="V5FTV2">
    <property type="interactions" value="23"/>
</dbReference>
<dbReference type="GO" id="GO:0005739">
    <property type="term" value="C:mitochondrion"/>
    <property type="evidence" value="ECO:0007669"/>
    <property type="project" value="TreeGrafter"/>
</dbReference>
<sequence>MASSHSMATFRPLLQRYTELFQRSKATSSSSLLLSRRAAVSSNSSQLARRATPTSSFSTCACSLRRFPQTAFRAGRQSSPFSRPSFSFRGRRAPRRGYSTNTKKPEEEPHSLSQRLKKLSREYGWSALGVYLLLSALDFPFCFAAVRLLGVDRIGHWEHVVLETVKSTVKSVSPFGAGEEKEQQDAAAAAAKEAADATIDHGVTEAEKRNAEEGASIWTQLALAYAIHKSFIFLRVPLTAAVTPKVVKTLRRWGWDIGKRKPKNV</sequence>
<feature type="domain" description="DUF1279" evidence="2">
    <location>
        <begin position="114"/>
        <end position="244"/>
    </location>
</feature>
<dbReference type="Pfam" id="PF06916">
    <property type="entry name" value="FAM210A-B_dom"/>
    <property type="match status" value="1"/>
</dbReference>
<gene>
    <name evidence="3" type="ORF">PVAR5_4116</name>
</gene>
<organism evidence="3 4">
    <name type="scientific">Byssochlamys spectabilis (strain No. 5 / NBRC 109023)</name>
    <name type="common">Paecilomyces variotii</name>
    <dbReference type="NCBI Taxonomy" id="1356009"/>
    <lineage>
        <taxon>Eukaryota</taxon>
        <taxon>Fungi</taxon>
        <taxon>Dikarya</taxon>
        <taxon>Ascomycota</taxon>
        <taxon>Pezizomycotina</taxon>
        <taxon>Eurotiomycetes</taxon>
        <taxon>Eurotiomycetidae</taxon>
        <taxon>Eurotiales</taxon>
        <taxon>Thermoascaceae</taxon>
        <taxon>Paecilomyces</taxon>
    </lineage>
</organism>